<reference evidence="1" key="3">
    <citation type="submission" date="2023-05" db="EMBL/GenBank/DDBJ databases">
        <authorList>
            <person name="Smith C.H."/>
        </authorList>
    </citation>
    <scope>NUCLEOTIDE SEQUENCE</scope>
    <source>
        <strain evidence="1">CHS0354</strain>
        <tissue evidence="1">Mantle</tissue>
    </source>
</reference>
<organism evidence="1 2">
    <name type="scientific">Potamilus streckersoni</name>
    <dbReference type="NCBI Taxonomy" id="2493646"/>
    <lineage>
        <taxon>Eukaryota</taxon>
        <taxon>Metazoa</taxon>
        <taxon>Spiralia</taxon>
        <taxon>Lophotrochozoa</taxon>
        <taxon>Mollusca</taxon>
        <taxon>Bivalvia</taxon>
        <taxon>Autobranchia</taxon>
        <taxon>Heteroconchia</taxon>
        <taxon>Palaeoheterodonta</taxon>
        <taxon>Unionida</taxon>
        <taxon>Unionoidea</taxon>
        <taxon>Unionidae</taxon>
        <taxon>Ambleminae</taxon>
        <taxon>Lampsilini</taxon>
        <taxon>Potamilus</taxon>
    </lineage>
</organism>
<dbReference type="EMBL" id="JAEAOA010000493">
    <property type="protein sequence ID" value="KAK3604639.1"/>
    <property type="molecule type" value="Genomic_DNA"/>
</dbReference>
<gene>
    <name evidence="1" type="ORF">CHS0354_007182</name>
</gene>
<protein>
    <submittedName>
        <fullName evidence="1">Uncharacterized protein</fullName>
    </submittedName>
</protein>
<name>A0AAE0T791_9BIVA</name>
<reference evidence="1" key="1">
    <citation type="journal article" date="2021" name="Genome Biol. Evol.">
        <title>A High-Quality Reference Genome for a Parasitic Bivalve with Doubly Uniparental Inheritance (Bivalvia: Unionida).</title>
        <authorList>
            <person name="Smith C.H."/>
        </authorList>
    </citation>
    <scope>NUCLEOTIDE SEQUENCE</scope>
    <source>
        <strain evidence="1">CHS0354</strain>
    </source>
</reference>
<dbReference type="AlphaFoldDB" id="A0AAE0T791"/>
<proteinExistence type="predicted"/>
<evidence type="ECO:0000313" key="1">
    <source>
        <dbReference type="EMBL" id="KAK3604639.1"/>
    </source>
</evidence>
<keyword evidence="2" id="KW-1185">Reference proteome</keyword>
<sequence>MTPCPRTAAFKWNATEFINCSVCIGNATWNVTWFREGNGSYVPVPERNDPNILNPLSFTNGLEERIVSTVDFAFCVIFFKLVNRRVFCFDGGMYKVSLLPESTDRSLTVTVTINGSLETCLPMWEIKLIDQVRKKCSFCIGPEASKLASIQSLEGESKKINFRDFLIIEASFLSGLVNVQFKWSRIQCSDEGFYEISVFRNSVRTIRDISISIDESAFLKPPAIIQEDGEYGGFVEGFNLSLTCNVANMGCKKREINLTLPNRNTTFKCKDISLGTEKINESYACSLTWTEFNISRDLNETTMYCGYSYTQKWNRDPVSK</sequence>
<evidence type="ECO:0000313" key="2">
    <source>
        <dbReference type="Proteomes" id="UP001195483"/>
    </source>
</evidence>
<reference evidence="1" key="2">
    <citation type="journal article" date="2021" name="Genome Biol. Evol.">
        <title>Developing a high-quality reference genome for a parasitic bivalve with doubly uniparental inheritance (Bivalvia: Unionida).</title>
        <authorList>
            <person name="Smith C.H."/>
        </authorList>
    </citation>
    <scope>NUCLEOTIDE SEQUENCE</scope>
    <source>
        <strain evidence="1">CHS0354</strain>
        <tissue evidence="1">Mantle</tissue>
    </source>
</reference>
<accession>A0AAE0T791</accession>
<comment type="caution">
    <text evidence="1">The sequence shown here is derived from an EMBL/GenBank/DDBJ whole genome shotgun (WGS) entry which is preliminary data.</text>
</comment>
<dbReference type="Proteomes" id="UP001195483">
    <property type="component" value="Unassembled WGS sequence"/>
</dbReference>